<dbReference type="RefSeq" id="WP_104849689.1">
    <property type="nucleotide sequence ID" value="NZ_PKOZ01000006.1"/>
</dbReference>
<gene>
    <name evidence="1" type="ORF">CYL18_11665</name>
</gene>
<reference evidence="1 2" key="1">
    <citation type="submission" date="2017-12" db="EMBL/GenBank/DDBJ databases">
        <title>Taxonomic description and draft genome of Pradoshia cofamensis Gen. nov., sp. nov., a thermotolerant bacillale isolated from anterior gut of earthworm Eisenia fetida.</title>
        <authorList>
            <person name="Saha T."/>
            <person name="Chakraborty R."/>
        </authorList>
    </citation>
    <scope>NUCLEOTIDE SEQUENCE [LARGE SCALE GENOMIC DNA]</scope>
    <source>
        <strain evidence="1 2">EAG3</strain>
    </source>
</reference>
<dbReference type="EMBL" id="PKOZ01000006">
    <property type="protein sequence ID" value="PQD94984.1"/>
    <property type="molecule type" value="Genomic_DNA"/>
</dbReference>
<dbReference type="Proteomes" id="UP000239663">
    <property type="component" value="Unassembled WGS sequence"/>
</dbReference>
<dbReference type="Pfam" id="PF14177">
    <property type="entry name" value="YkyB"/>
    <property type="match status" value="1"/>
</dbReference>
<dbReference type="OrthoDB" id="2360869at2"/>
<proteinExistence type="predicted"/>
<evidence type="ECO:0000313" key="2">
    <source>
        <dbReference type="Proteomes" id="UP000239663"/>
    </source>
</evidence>
<comment type="caution">
    <text evidence="1">The sequence shown here is derived from an EMBL/GenBank/DDBJ whole genome shotgun (WGS) entry which is preliminary data.</text>
</comment>
<keyword evidence="2" id="KW-1185">Reference proteome</keyword>
<dbReference type="AlphaFoldDB" id="A0A2S7MYW2"/>
<evidence type="ECO:0008006" key="3">
    <source>
        <dbReference type="Google" id="ProtNLM"/>
    </source>
</evidence>
<dbReference type="InterPro" id="IPR025552">
    <property type="entry name" value="YkyB"/>
</dbReference>
<sequence>MKETRGNNHNQKSYSADDLAEAIYSVNRHAKTASNPKFLYHLKKCSLTKMLEEGKARKIGLQFSDHPHHSFQQSDVLIECGKYTFHIPPCKGDFDQLPHLGHLSKNVRNPASRIPLSKAKKRLMLYTGIKEEKEEPRNKPQSTRKYYKPTFTRLGESYPYTEWKK</sequence>
<name>A0A2S7MYW2_9BACI</name>
<evidence type="ECO:0000313" key="1">
    <source>
        <dbReference type="EMBL" id="PQD94984.1"/>
    </source>
</evidence>
<accession>A0A2S7MYW2</accession>
<organism evidence="1 2">
    <name type="scientific">Pradoshia eiseniae</name>
    <dbReference type="NCBI Taxonomy" id="2064768"/>
    <lineage>
        <taxon>Bacteria</taxon>
        <taxon>Bacillati</taxon>
        <taxon>Bacillota</taxon>
        <taxon>Bacilli</taxon>
        <taxon>Bacillales</taxon>
        <taxon>Bacillaceae</taxon>
        <taxon>Pradoshia</taxon>
    </lineage>
</organism>
<protein>
    <recommendedName>
        <fullName evidence="3">YkyB-like protein</fullName>
    </recommendedName>
</protein>